<organism evidence="2">
    <name type="scientific">marine metagenome</name>
    <dbReference type="NCBI Taxonomy" id="408172"/>
    <lineage>
        <taxon>unclassified sequences</taxon>
        <taxon>metagenomes</taxon>
        <taxon>ecological metagenomes</taxon>
    </lineage>
</organism>
<reference evidence="2" key="1">
    <citation type="submission" date="2018-05" db="EMBL/GenBank/DDBJ databases">
        <authorList>
            <person name="Lanie J.A."/>
            <person name="Ng W.-L."/>
            <person name="Kazmierczak K.M."/>
            <person name="Andrzejewski T.M."/>
            <person name="Davidsen T.M."/>
            <person name="Wayne K.J."/>
            <person name="Tettelin H."/>
            <person name="Glass J.I."/>
            <person name="Rusch D."/>
            <person name="Podicherti R."/>
            <person name="Tsui H.-C.T."/>
            <person name="Winkler M.E."/>
        </authorList>
    </citation>
    <scope>NUCLEOTIDE SEQUENCE</scope>
</reference>
<feature type="non-terminal residue" evidence="2">
    <location>
        <position position="374"/>
    </location>
</feature>
<dbReference type="InterPro" id="IPR051167">
    <property type="entry name" value="Prolyl_oligopep/macrocyclase"/>
</dbReference>
<dbReference type="InterPro" id="IPR023302">
    <property type="entry name" value="Pept_S9A_N"/>
</dbReference>
<dbReference type="AlphaFoldDB" id="A0A382DXE3"/>
<sequence>MKNKRYLFFSLLCLLLLKSCASITEYPETRKVSQTDSLHGISVEDPYRWLEDFTSEEVGTWVELQNDLSQKYLTKNQYRKRIKENLESIWVSNSKSIPQIRGGHIFYFFNEGSWQQSKLMKQECDTCMPEVIIDPNTFSVDGTVSLSNLSISPNGKFIAYSISDGGSDWKTWKVLDLETNKKLEDSIKWTKFSSGNWESDNSGFYYQKYSEPKEVALSEVNKSPKLYFHKIGTSQEEDLLVYERPDQPNWSWDIQASEDGQYKILSIGEGTDDSNRLYIKFVNDNSFTPVVAELEATYIFLGSKGTDLWFFTNKDSPNGKIVKLKVKENKSFLWEDVISEASFPISGFSLINNKFIIEYLVDSLSKVDFFNLNG</sequence>
<dbReference type="Gene3D" id="3.40.50.1820">
    <property type="entry name" value="alpha/beta hydrolase"/>
    <property type="match status" value="1"/>
</dbReference>
<dbReference type="GO" id="GO:0070012">
    <property type="term" value="F:oligopeptidase activity"/>
    <property type="evidence" value="ECO:0007669"/>
    <property type="project" value="TreeGrafter"/>
</dbReference>
<feature type="domain" description="Peptidase S9A N-terminal" evidence="1">
    <location>
        <begin position="27"/>
        <end position="372"/>
    </location>
</feature>
<evidence type="ECO:0000259" key="1">
    <source>
        <dbReference type="Pfam" id="PF02897"/>
    </source>
</evidence>
<gene>
    <name evidence="2" type="ORF">METZ01_LOCUS195693</name>
</gene>
<dbReference type="SUPFAM" id="SSF50993">
    <property type="entry name" value="Peptidase/esterase 'gauge' domain"/>
    <property type="match status" value="1"/>
</dbReference>
<proteinExistence type="predicted"/>
<dbReference type="Gene3D" id="2.130.10.120">
    <property type="entry name" value="Prolyl oligopeptidase, N-terminal domain"/>
    <property type="match status" value="1"/>
</dbReference>
<dbReference type="GO" id="GO:0004252">
    <property type="term" value="F:serine-type endopeptidase activity"/>
    <property type="evidence" value="ECO:0007669"/>
    <property type="project" value="InterPro"/>
</dbReference>
<dbReference type="InterPro" id="IPR029058">
    <property type="entry name" value="AB_hydrolase_fold"/>
</dbReference>
<dbReference type="PANTHER" id="PTHR42881:SF2">
    <property type="entry name" value="PROLYL ENDOPEPTIDASE"/>
    <property type="match status" value="1"/>
</dbReference>
<name>A0A382DXE3_9ZZZZ</name>
<dbReference type="EMBL" id="UINC01041492">
    <property type="protein sequence ID" value="SVB42839.1"/>
    <property type="molecule type" value="Genomic_DNA"/>
</dbReference>
<dbReference type="PANTHER" id="PTHR42881">
    <property type="entry name" value="PROLYL ENDOPEPTIDASE"/>
    <property type="match status" value="1"/>
</dbReference>
<dbReference type="GO" id="GO:0005829">
    <property type="term" value="C:cytosol"/>
    <property type="evidence" value="ECO:0007669"/>
    <property type="project" value="TreeGrafter"/>
</dbReference>
<protein>
    <recommendedName>
        <fullName evidence="1">Peptidase S9A N-terminal domain-containing protein</fullName>
    </recommendedName>
</protein>
<dbReference type="Pfam" id="PF02897">
    <property type="entry name" value="Peptidase_S9_N"/>
    <property type="match status" value="1"/>
</dbReference>
<evidence type="ECO:0000313" key="2">
    <source>
        <dbReference type="EMBL" id="SVB42839.1"/>
    </source>
</evidence>
<accession>A0A382DXE3</accession>